<feature type="region of interest" description="Disordered" evidence="1">
    <location>
        <begin position="48"/>
        <end position="130"/>
    </location>
</feature>
<dbReference type="InterPro" id="IPR036508">
    <property type="entry name" value="Chitin-bd_dom_sf"/>
</dbReference>
<evidence type="ECO:0000259" key="2">
    <source>
        <dbReference type="PROSITE" id="PS50940"/>
    </source>
</evidence>
<organism evidence="3 4">
    <name type="scientific">Elysia crispata</name>
    <name type="common">lettuce slug</name>
    <dbReference type="NCBI Taxonomy" id="231223"/>
    <lineage>
        <taxon>Eukaryota</taxon>
        <taxon>Metazoa</taxon>
        <taxon>Spiralia</taxon>
        <taxon>Lophotrochozoa</taxon>
        <taxon>Mollusca</taxon>
        <taxon>Gastropoda</taxon>
        <taxon>Heterobranchia</taxon>
        <taxon>Euthyneura</taxon>
        <taxon>Panpulmonata</taxon>
        <taxon>Sacoglossa</taxon>
        <taxon>Placobranchoidea</taxon>
        <taxon>Plakobranchidae</taxon>
        <taxon>Elysia</taxon>
    </lineage>
</organism>
<proteinExistence type="predicted"/>
<reference evidence="3" key="1">
    <citation type="journal article" date="2023" name="G3 (Bethesda)">
        <title>A reference genome for the long-term kleptoplast-retaining sea slug Elysia crispata morphotype clarki.</title>
        <authorList>
            <person name="Eastman K.E."/>
            <person name="Pendleton A.L."/>
            <person name="Shaikh M.A."/>
            <person name="Suttiyut T."/>
            <person name="Ogas R."/>
            <person name="Tomko P."/>
            <person name="Gavelis G."/>
            <person name="Widhalm J.R."/>
            <person name="Wisecaver J.H."/>
        </authorList>
    </citation>
    <scope>NUCLEOTIDE SEQUENCE</scope>
    <source>
        <strain evidence="3">ECLA1</strain>
    </source>
</reference>
<evidence type="ECO:0000313" key="3">
    <source>
        <dbReference type="EMBL" id="KAK3745049.1"/>
    </source>
</evidence>
<dbReference type="SMART" id="SM00494">
    <property type="entry name" value="ChtBD2"/>
    <property type="match status" value="1"/>
</dbReference>
<dbReference type="SUPFAM" id="SSF57625">
    <property type="entry name" value="Invertebrate chitin-binding proteins"/>
    <property type="match status" value="1"/>
</dbReference>
<dbReference type="Proteomes" id="UP001283361">
    <property type="component" value="Unassembled WGS sequence"/>
</dbReference>
<keyword evidence="4" id="KW-1185">Reference proteome</keyword>
<accession>A0AAE0YHP8</accession>
<dbReference type="EMBL" id="JAWDGP010006239">
    <property type="protein sequence ID" value="KAK3745049.1"/>
    <property type="molecule type" value="Genomic_DNA"/>
</dbReference>
<dbReference type="Gene3D" id="2.170.140.10">
    <property type="entry name" value="Chitin binding domain"/>
    <property type="match status" value="1"/>
</dbReference>
<protein>
    <recommendedName>
        <fullName evidence="2">Chitin-binding type-2 domain-containing protein</fullName>
    </recommendedName>
</protein>
<gene>
    <name evidence="3" type="ORF">RRG08_037664</name>
</gene>
<feature type="domain" description="Chitin-binding type-2" evidence="2">
    <location>
        <begin position="161"/>
        <end position="225"/>
    </location>
</feature>
<sequence length="318" mass="36213">MTSERIILQTKRTTRTLIDGYSSLSKERCVFTSEESLEECQQFDHLSDMAMGDKPGSPTGQLGDRPDKQDGEKRMQAKKDGDSKPADKSMKKDGTEKDNMGDSGRNGARNRDRPGGAREGGGNRDEERSDFFNRNFLETVLFREREDGLDFPRRRSGLAREQQCQDKQGMVAHENLCHHYFDCSSPYDDQPLPFVEPYEKECPYPQQFSTETNQCEDYSTVDCGDRQEMVDPCDYHANMCSGPNCRSCRAKFASCQEQPDGIMYWPGREGTGFCVECQDQRTRGQGDCGADLKGRMKIFDPDTGRCVMYHGKMRHVPR</sequence>
<comment type="caution">
    <text evidence="3">The sequence shown here is derived from an EMBL/GenBank/DDBJ whole genome shotgun (WGS) entry which is preliminary data.</text>
</comment>
<dbReference type="AlphaFoldDB" id="A0AAE0YHP8"/>
<feature type="compositionally biased region" description="Basic and acidic residues" evidence="1">
    <location>
        <begin position="64"/>
        <end position="100"/>
    </location>
</feature>
<evidence type="ECO:0000256" key="1">
    <source>
        <dbReference type="SAM" id="MobiDB-lite"/>
    </source>
</evidence>
<dbReference type="GO" id="GO:0005576">
    <property type="term" value="C:extracellular region"/>
    <property type="evidence" value="ECO:0007669"/>
    <property type="project" value="InterPro"/>
</dbReference>
<dbReference type="GO" id="GO:0008061">
    <property type="term" value="F:chitin binding"/>
    <property type="evidence" value="ECO:0007669"/>
    <property type="project" value="InterPro"/>
</dbReference>
<evidence type="ECO:0000313" key="4">
    <source>
        <dbReference type="Proteomes" id="UP001283361"/>
    </source>
</evidence>
<dbReference type="InterPro" id="IPR002557">
    <property type="entry name" value="Chitin-bd_dom"/>
</dbReference>
<dbReference type="PROSITE" id="PS50940">
    <property type="entry name" value="CHIT_BIND_II"/>
    <property type="match status" value="1"/>
</dbReference>
<name>A0AAE0YHP8_9GAST</name>
<feature type="compositionally biased region" description="Basic and acidic residues" evidence="1">
    <location>
        <begin position="109"/>
        <end position="130"/>
    </location>
</feature>